<comment type="caution">
    <text evidence="10">The sequence shown here is derived from an EMBL/GenBank/DDBJ whole genome shotgun (WGS) entry which is preliminary data.</text>
</comment>
<evidence type="ECO:0000256" key="6">
    <source>
        <dbReference type="ARBA" id="ARBA00023098"/>
    </source>
</evidence>
<reference evidence="10" key="1">
    <citation type="submission" date="2021-06" db="EMBL/GenBank/DDBJ databases">
        <authorList>
            <person name="Hodson N. C."/>
            <person name="Mongue J. A."/>
            <person name="Jaron S. K."/>
        </authorList>
    </citation>
    <scope>NUCLEOTIDE SEQUENCE</scope>
</reference>
<evidence type="ECO:0000256" key="5">
    <source>
        <dbReference type="ARBA" id="ARBA00023002"/>
    </source>
</evidence>
<feature type="domain" description="Ketosynthase family 3 (KS3)" evidence="9">
    <location>
        <begin position="1"/>
        <end position="187"/>
    </location>
</feature>
<keyword evidence="8" id="KW-0511">Multifunctional enzyme</keyword>
<evidence type="ECO:0000256" key="3">
    <source>
        <dbReference type="ARBA" id="ARBA00022832"/>
    </source>
</evidence>
<protein>
    <recommendedName>
        <fullName evidence="9">Ketosynthase family 3 (KS3) domain-containing protein</fullName>
    </recommendedName>
</protein>
<proteinExistence type="predicted"/>
<keyword evidence="3" id="KW-0276">Fatty acid metabolism</keyword>
<dbReference type="GO" id="GO:0016491">
    <property type="term" value="F:oxidoreductase activity"/>
    <property type="evidence" value="ECO:0007669"/>
    <property type="project" value="UniProtKB-KW"/>
</dbReference>
<dbReference type="InterPro" id="IPR020841">
    <property type="entry name" value="PKS_Beta-ketoAc_synthase_dom"/>
</dbReference>
<keyword evidence="2" id="KW-0444">Lipid biosynthesis</keyword>
<keyword evidence="6" id="KW-0443">Lipid metabolism</keyword>
<evidence type="ECO:0000256" key="1">
    <source>
        <dbReference type="ARBA" id="ARBA00022450"/>
    </source>
</evidence>
<keyword evidence="5" id="KW-0560">Oxidoreductase</keyword>
<feature type="non-terminal residue" evidence="10">
    <location>
        <position position="1"/>
    </location>
</feature>
<keyword evidence="11" id="KW-1185">Reference proteome</keyword>
<dbReference type="InterPro" id="IPR032821">
    <property type="entry name" value="PKS_assoc"/>
</dbReference>
<keyword evidence="7" id="KW-0275">Fatty acid biosynthesis</keyword>
<evidence type="ECO:0000313" key="10">
    <source>
        <dbReference type="EMBL" id="CAG7819278.1"/>
    </source>
</evidence>
<gene>
    <name evidence="10" type="ORF">AFUS01_LOCUS29738</name>
</gene>
<evidence type="ECO:0000313" key="11">
    <source>
        <dbReference type="Proteomes" id="UP000708208"/>
    </source>
</evidence>
<evidence type="ECO:0000256" key="8">
    <source>
        <dbReference type="ARBA" id="ARBA00023268"/>
    </source>
</evidence>
<evidence type="ECO:0000256" key="7">
    <source>
        <dbReference type="ARBA" id="ARBA00023160"/>
    </source>
</evidence>
<dbReference type="InterPro" id="IPR050091">
    <property type="entry name" value="PKS_NRPS_Biosynth_Enz"/>
</dbReference>
<organism evidence="10 11">
    <name type="scientific">Allacma fusca</name>
    <dbReference type="NCBI Taxonomy" id="39272"/>
    <lineage>
        <taxon>Eukaryota</taxon>
        <taxon>Metazoa</taxon>
        <taxon>Ecdysozoa</taxon>
        <taxon>Arthropoda</taxon>
        <taxon>Hexapoda</taxon>
        <taxon>Collembola</taxon>
        <taxon>Symphypleona</taxon>
        <taxon>Sminthuridae</taxon>
        <taxon>Allacma</taxon>
    </lineage>
</organism>
<dbReference type="EMBL" id="CAJVCH010444893">
    <property type="protein sequence ID" value="CAG7819278.1"/>
    <property type="molecule type" value="Genomic_DNA"/>
</dbReference>
<evidence type="ECO:0000256" key="4">
    <source>
        <dbReference type="ARBA" id="ARBA00022857"/>
    </source>
</evidence>
<feature type="non-terminal residue" evidence="10">
    <location>
        <position position="249"/>
    </location>
</feature>
<keyword evidence="4" id="KW-0521">NADP</keyword>
<dbReference type="PROSITE" id="PS52004">
    <property type="entry name" value="KS3_2"/>
    <property type="match status" value="1"/>
</dbReference>
<dbReference type="OrthoDB" id="329835at2759"/>
<dbReference type="CDD" id="cd00833">
    <property type="entry name" value="PKS"/>
    <property type="match status" value="1"/>
</dbReference>
<name>A0A8J2KLL9_9HEXA</name>
<evidence type="ECO:0000259" key="9">
    <source>
        <dbReference type="PROSITE" id="PS52004"/>
    </source>
</evidence>
<dbReference type="Proteomes" id="UP000708208">
    <property type="component" value="Unassembled WGS sequence"/>
</dbReference>
<sequence>DGYVRAEAVVVLYICKRQVARRVYGTLVHSTTNNDGYKEEGITYPSQTLQEKVMRQLYKDTGISPLEVDYIEAHGTGTKVGDPQELAAITNVFCDGRKRPLLIGSVKSNMGHPEHVSGLCGIVKVLLSHSVGQLPANLHYNTPNADIPSLLDGRLTVIDKLQPFNARYVAFNSMGFGGTNVHVLIKLDRREDIKTWTPATPLILLGSGRTQEAVEVFLQKTLENKDNHSFVRLTHEISKVDTSRHGFRG</sequence>
<keyword evidence="1" id="KW-0596">Phosphopantetheine</keyword>
<evidence type="ECO:0000256" key="2">
    <source>
        <dbReference type="ARBA" id="ARBA00022516"/>
    </source>
</evidence>
<dbReference type="Pfam" id="PF16197">
    <property type="entry name" value="KAsynt_C_assoc"/>
    <property type="match status" value="1"/>
</dbReference>
<dbReference type="SMART" id="SM00825">
    <property type="entry name" value="PKS_KS"/>
    <property type="match status" value="1"/>
</dbReference>
<dbReference type="InterPro" id="IPR014031">
    <property type="entry name" value="Ketoacyl_synth_C"/>
</dbReference>
<dbReference type="GO" id="GO:0004312">
    <property type="term" value="F:fatty acid synthase activity"/>
    <property type="evidence" value="ECO:0007669"/>
    <property type="project" value="TreeGrafter"/>
</dbReference>
<dbReference type="PANTHER" id="PTHR43775">
    <property type="entry name" value="FATTY ACID SYNTHASE"/>
    <property type="match status" value="1"/>
</dbReference>
<dbReference type="AlphaFoldDB" id="A0A8J2KLL9"/>
<dbReference type="GO" id="GO:0005737">
    <property type="term" value="C:cytoplasm"/>
    <property type="evidence" value="ECO:0007669"/>
    <property type="project" value="TreeGrafter"/>
</dbReference>
<accession>A0A8J2KLL9</accession>
<dbReference type="Pfam" id="PF02801">
    <property type="entry name" value="Ketoacyl-synt_C"/>
    <property type="match status" value="1"/>
</dbReference>
<dbReference type="GO" id="GO:0006633">
    <property type="term" value="P:fatty acid biosynthetic process"/>
    <property type="evidence" value="ECO:0007669"/>
    <property type="project" value="UniProtKB-KW"/>
</dbReference>
<dbReference type="PANTHER" id="PTHR43775:SF7">
    <property type="entry name" value="FATTY ACID SYNTHASE"/>
    <property type="match status" value="1"/>
</dbReference>